<dbReference type="InterPro" id="IPR028191">
    <property type="entry name" value="WASH-4_N"/>
</dbReference>
<evidence type="ECO:0000259" key="2">
    <source>
        <dbReference type="Pfam" id="PF14744"/>
    </source>
</evidence>
<dbReference type="GO" id="GO:0007032">
    <property type="term" value="P:endosome organization"/>
    <property type="evidence" value="ECO:0007669"/>
    <property type="project" value="TreeGrafter"/>
</dbReference>
<dbReference type="Pfam" id="PF14745">
    <property type="entry name" value="WASH-4_N"/>
    <property type="match status" value="1"/>
</dbReference>
<gene>
    <name evidence="5" type="ORF">EGW08_003865</name>
</gene>
<reference evidence="5 6" key="1">
    <citation type="submission" date="2019-01" db="EMBL/GenBank/DDBJ databases">
        <title>A draft genome assembly of the solar-powered sea slug Elysia chlorotica.</title>
        <authorList>
            <person name="Cai H."/>
            <person name="Li Q."/>
            <person name="Fang X."/>
            <person name="Li J."/>
            <person name="Curtis N.E."/>
            <person name="Altenburger A."/>
            <person name="Shibata T."/>
            <person name="Feng M."/>
            <person name="Maeda T."/>
            <person name="Schwartz J.A."/>
            <person name="Shigenobu S."/>
            <person name="Lundholm N."/>
            <person name="Nishiyama T."/>
            <person name="Yang H."/>
            <person name="Hasebe M."/>
            <person name="Li S."/>
            <person name="Pierce S.K."/>
            <person name="Wang J."/>
        </authorList>
    </citation>
    <scope>NUCLEOTIDE SEQUENCE [LARGE SCALE GENOMIC DNA]</scope>
    <source>
        <strain evidence="5">EC2010</strain>
        <tissue evidence="5">Whole organism of an adult</tissue>
    </source>
</reference>
<dbReference type="Pfam" id="PF14746">
    <property type="entry name" value="WASH-7_C"/>
    <property type="match status" value="1"/>
</dbReference>
<name>A0A3S0ZXE2_ELYCH</name>
<dbReference type="GO" id="GO:0016197">
    <property type="term" value="P:endosomal transport"/>
    <property type="evidence" value="ECO:0007669"/>
    <property type="project" value="TreeGrafter"/>
</dbReference>
<organism evidence="5 6">
    <name type="scientific">Elysia chlorotica</name>
    <name type="common">Eastern emerald elysia</name>
    <name type="synonym">Sea slug</name>
    <dbReference type="NCBI Taxonomy" id="188477"/>
    <lineage>
        <taxon>Eukaryota</taxon>
        <taxon>Metazoa</taxon>
        <taxon>Spiralia</taxon>
        <taxon>Lophotrochozoa</taxon>
        <taxon>Mollusca</taxon>
        <taxon>Gastropoda</taxon>
        <taxon>Heterobranchia</taxon>
        <taxon>Euthyneura</taxon>
        <taxon>Panpulmonata</taxon>
        <taxon>Sacoglossa</taxon>
        <taxon>Placobranchoidea</taxon>
        <taxon>Plakobranchidae</taxon>
        <taxon>Elysia</taxon>
    </lineage>
</organism>
<dbReference type="OrthoDB" id="10261210at2759"/>
<evidence type="ECO:0000259" key="3">
    <source>
        <dbReference type="Pfam" id="PF14745"/>
    </source>
</evidence>
<feature type="compositionally biased region" description="Low complexity" evidence="1">
    <location>
        <begin position="1168"/>
        <end position="1186"/>
    </location>
</feature>
<dbReference type="PANTHER" id="PTHR31409">
    <property type="entry name" value="WASH COMPLEX SUBUNIT 4"/>
    <property type="match status" value="1"/>
</dbReference>
<evidence type="ECO:0000259" key="4">
    <source>
        <dbReference type="Pfam" id="PF14746"/>
    </source>
</evidence>
<dbReference type="AlphaFoldDB" id="A0A3S0ZXE2"/>
<dbReference type="InterPro" id="IPR028282">
    <property type="entry name" value="WASH-7_central"/>
</dbReference>
<keyword evidence="6" id="KW-1185">Reference proteome</keyword>
<feature type="domain" description="WASH complex subunit 7 C-terminal" evidence="4">
    <location>
        <begin position="972"/>
        <end position="1138"/>
    </location>
</feature>
<evidence type="ECO:0000256" key="1">
    <source>
        <dbReference type="SAM" id="MobiDB-lite"/>
    </source>
</evidence>
<feature type="domain" description="WASH complex subunit 7 central" evidence="2">
    <location>
        <begin position="611"/>
        <end position="954"/>
    </location>
</feature>
<dbReference type="STRING" id="188477.A0A3S0ZXE2"/>
<dbReference type="Proteomes" id="UP000271974">
    <property type="component" value="Unassembled WGS sequence"/>
</dbReference>
<evidence type="ECO:0000313" key="5">
    <source>
        <dbReference type="EMBL" id="RUS88353.1"/>
    </source>
</evidence>
<evidence type="ECO:0000313" key="6">
    <source>
        <dbReference type="Proteomes" id="UP000271974"/>
    </source>
</evidence>
<feature type="region of interest" description="Disordered" evidence="1">
    <location>
        <begin position="1148"/>
        <end position="1211"/>
    </location>
</feature>
<protein>
    <recommendedName>
        <fullName evidence="7">WASH complex subunit 4</fullName>
    </recommendedName>
</protein>
<feature type="non-terminal residue" evidence="5">
    <location>
        <position position="1211"/>
    </location>
</feature>
<proteinExistence type="predicted"/>
<feature type="domain" description="WASH complex subunit 4 N-terminal" evidence="3">
    <location>
        <begin position="44"/>
        <end position="610"/>
    </location>
</feature>
<dbReference type="GO" id="GO:0005768">
    <property type="term" value="C:endosome"/>
    <property type="evidence" value="ECO:0007669"/>
    <property type="project" value="TreeGrafter"/>
</dbReference>
<dbReference type="InterPro" id="IPR028283">
    <property type="entry name" value="WASH-7_C"/>
</dbReference>
<evidence type="ECO:0008006" key="7">
    <source>
        <dbReference type="Google" id="ProtNLM"/>
    </source>
</evidence>
<sequence>MSAASSAQTSATVGGVTPTADWEFDKFDDGSLKLVGELQLKKYGKFLEDYATQLKEIEDALDDSIGDAWDMTLDPIAMQSLPYEQTTLLQLIRTDNKILNKVVTVLAALCSEMDALKHEAKTKFYNALLLYGEGEPEEGLEEGEAQVQMGRMFPLLQELSCFVSRSYEVVKSVMKQFSCLYTNRPGPKMIDVADVHFQVVFEHLGDLLGVLITLDHIIEQHPTLKEHWTLYKRMVKSVHHDPAKFGVPQDKVRPFEKLMMILEGKLLDGMIFQNCVEQPFDDDKVNVSKNGPFAEEFAINIRDYMMQLETRIGESMETDQRYKYVGVIGLFILHFQIFRMLDKRIFKIIWDVYKKIPCVHLVGNVVFFPNEFLLVRLPNAQQLLDRKTQLAVQQAGQTWLTSRNQMLTRDVQMYNSNIAAWMVRMESNTDRGESLMENLNHRCVLFIQGLLHAHNISHLVRTVMNLHVALSKPMTKSAVLSLCRLIELLKSIEHTFHRQTMFVTESINHVIQHLSVKALNAIAVAKKRIMSDKRYSERRLDVLSALVLAEAALNGPASSERRLIIKLAMAVGTKMKAFKEDELMSFDDTLRRLDEISQLRVRVHQACDTSFVYWHRVVFPIYLDDLCENVTDTHRVHYMFAALRDCVPQMEVAKHLETSQSLKDSFDKEIMKNVNDHLLEPLCRSIETDLRLHIHIHLQLDDRNPFKVGMRDLAHLLRLKPIRFFDRSINPKSHVEHYLNKTFYNLTTVALHDWKTYGEMKNMAEQKYGLVLLESHLPSQTLEQGLDVLEIMRNIHVFVSKYLYNLNNQVFVERTSNNKHLNTINIRHIANSIRTHGIGIMNTTVNFTFQFLRKKFFIFSQFMYDEHIKSRLIKDWKFFRENHMQTDQKYPFERGDKFNKGIRKLGVTPDGDSYLDQFRTQVTQIGNAMGYVRMIRSGGLHCCSNAIRFIPDLEDIVSFGDACAEEGLAPETLAAAKNLDNVINNLAKNFAEGTEYFKMLVDVFAPEFRDSKNMHLRNFFVILPPLTINFIEHSISCKEKMNRKNKVGAAFTDDGFAMGVAYILKLLDQYYEFDSLHWFQSVRDKYKKDKEQVMKQASNRSDEKLQQTQSLTIKRLEQYQQEYELLFYSLSSARIFFRADLTAEEEKANNEAANKAKASEGGGQTDQSASSAQGGAPAPADAAPGSGNPPPPPSGPPPPPPAGGPPPPPPP</sequence>
<dbReference type="EMBL" id="RQTK01000085">
    <property type="protein sequence ID" value="RUS88353.1"/>
    <property type="molecule type" value="Genomic_DNA"/>
</dbReference>
<dbReference type="PANTHER" id="PTHR31409:SF0">
    <property type="entry name" value="WASH COMPLEX SUBUNIT 4"/>
    <property type="match status" value="1"/>
</dbReference>
<comment type="caution">
    <text evidence="5">The sequence shown here is derived from an EMBL/GenBank/DDBJ whole genome shotgun (WGS) entry which is preliminary data.</text>
</comment>
<dbReference type="InterPro" id="IPR027307">
    <property type="entry name" value="WASH7"/>
</dbReference>
<feature type="compositionally biased region" description="Pro residues" evidence="1">
    <location>
        <begin position="1187"/>
        <end position="1211"/>
    </location>
</feature>
<accession>A0A3S0ZXE2</accession>
<dbReference type="Pfam" id="PF14744">
    <property type="entry name" value="WASH-7_mid"/>
    <property type="match status" value="1"/>
</dbReference>
<dbReference type="GO" id="GO:0071203">
    <property type="term" value="C:WASH complex"/>
    <property type="evidence" value="ECO:0007669"/>
    <property type="project" value="InterPro"/>
</dbReference>